<accession>A0A2H0N1Q9</accession>
<dbReference type="NCBIfam" id="TIGR00251">
    <property type="entry name" value="DUF167 family protein"/>
    <property type="match status" value="1"/>
</dbReference>
<evidence type="ECO:0008006" key="4">
    <source>
        <dbReference type="Google" id="ProtNLM"/>
    </source>
</evidence>
<evidence type="ECO:0000313" key="2">
    <source>
        <dbReference type="EMBL" id="PIR02842.1"/>
    </source>
</evidence>
<dbReference type="PANTHER" id="PTHR13420:SF7">
    <property type="entry name" value="UPF0235 PROTEIN C15ORF40"/>
    <property type="match status" value="1"/>
</dbReference>
<evidence type="ECO:0000256" key="1">
    <source>
        <dbReference type="ARBA" id="ARBA00010364"/>
    </source>
</evidence>
<proteinExistence type="inferred from homology"/>
<dbReference type="SUPFAM" id="SSF69786">
    <property type="entry name" value="YggU-like"/>
    <property type="match status" value="1"/>
</dbReference>
<reference evidence="2 3" key="1">
    <citation type="submission" date="2017-09" db="EMBL/GenBank/DDBJ databases">
        <title>Depth-based differentiation of microbial function through sediment-hosted aquifers and enrichment of novel symbionts in the deep terrestrial subsurface.</title>
        <authorList>
            <person name="Probst A.J."/>
            <person name="Ladd B."/>
            <person name="Jarett J.K."/>
            <person name="Geller-Mcgrath D.E."/>
            <person name="Sieber C.M."/>
            <person name="Emerson J.B."/>
            <person name="Anantharaman K."/>
            <person name="Thomas B.C."/>
            <person name="Malmstrom R."/>
            <person name="Stieglmeier M."/>
            <person name="Klingl A."/>
            <person name="Woyke T."/>
            <person name="Ryan C.M."/>
            <person name="Banfield J.F."/>
        </authorList>
    </citation>
    <scope>NUCLEOTIDE SEQUENCE [LARGE SCALE GENOMIC DNA]</scope>
    <source>
        <strain evidence="2">CG11_big_fil_rev_8_21_14_0_20_35_11</strain>
    </source>
</reference>
<protein>
    <recommendedName>
        <fullName evidence="4">DUF167 domain-containing protein</fullName>
    </recommendedName>
</protein>
<dbReference type="Gene3D" id="3.30.1200.10">
    <property type="entry name" value="YggU-like"/>
    <property type="match status" value="1"/>
</dbReference>
<dbReference type="InterPro" id="IPR036591">
    <property type="entry name" value="YggU-like_sf"/>
</dbReference>
<dbReference type="InterPro" id="IPR003746">
    <property type="entry name" value="DUF167"/>
</dbReference>
<dbReference type="EMBL" id="PCWK01000004">
    <property type="protein sequence ID" value="PIR02842.1"/>
    <property type="molecule type" value="Genomic_DNA"/>
</dbReference>
<organism evidence="2 3">
    <name type="scientific">Candidatus Nealsonbacteria bacterium CG11_big_fil_rev_8_21_14_0_20_35_11</name>
    <dbReference type="NCBI Taxonomy" id="1974713"/>
    <lineage>
        <taxon>Bacteria</taxon>
        <taxon>Candidatus Nealsoniibacteriota</taxon>
    </lineage>
</organism>
<gene>
    <name evidence="2" type="ORF">COV62_00205</name>
</gene>
<comment type="similarity">
    <text evidence="1">Belongs to the UPF0235 family.</text>
</comment>
<dbReference type="PANTHER" id="PTHR13420">
    <property type="entry name" value="UPF0235 PROTEIN C15ORF40"/>
    <property type="match status" value="1"/>
</dbReference>
<dbReference type="GO" id="GO:0005737">
    <property type="term" value="C:cytoplasm"/>
    <property type="evidence" value="ECO:0007669"/>
    <property type="project" value="TreeGrafter"/>
</dbReference>
<dbReference type="Proteomes" id="UP000231139">
    <property type="component" value="Unassembled WGS sequence"/>
</dbReference>
<comment type="caution">
    <text evidence="2">The sequence shown here is derived from an EMBL/GenBank/DDBJ whole genome shotgun (WGS) entry which is preliminary data.</text>
</comment>
<dbReference type="AlphaFoldDB" id="A0A2H0N1Q9"/>
<dbReference type="SMART" id="SM01152">
    <property type="entry name" value="DUF167"/>
    <property type="match status" value="1"/>
</dbReference>
<sequence>MLIKVKIFPNSKKEEIVKKLEDSFEVRVKERPERGLANRGVARILSSYFKLPKSKIRLVKGFRRRNKIFEITKI</sequence>
<evidence type="ECO:0000313" key="3">
    <source>
        <dbReference type="Proteomes" id="UP000231139"/>
    </source>
</evidence>
<dbReference type="Pfam" id="PF02594">
    <property type="entry name" value="DUF167"/>
    <property type="match status" value="1"/>
</dbReference>
<name>A0A2H0N1Q9_9BACT</name>